<keyword evidence="13" id="KW-0998">Cell outer membrane</keyword>
<feature type="domain" description="SLBB" evidence="19">
    <location>
        <begin position="213"/>
        <end position="290"/>
    </location>
</feature>
<evidence type="ECO:0000256" key="12">
    <source>
        <dbReference type="ARBA" id="ARBA00023139"/>
    </source>
</evidence>
<dbReference type="InterPro" id="IPR019554">
    <property type="entry name" value="Soluble_ligand-bd"/>
</dbReference>
<dbReference type="InParanoid" id="C7RAP3"/>
<dbReference type="GO" id="GO:0015159">
    <property type="term" value="F:polysaccharide transmembrane transporter activity"/>
    <property type="evidence" value="ECO:0007669"/>
    <property type="project" value="InterPro"/>
</dbReference>
<comment type="subcellular location">
    <subcellularLocation>
        <location evidence="1">Cell outer membrane</location>
        <topology evidence="1">Multi-pass membrane protein</topology>
    </subcellularLocation>
</comment>
<feature type="signal peptide" evidence="16">
    <location>
        <begin position="1"/>
        <end position="25"/>
    </location>
</feature>
<keyword evidence="4" id="KW-1134">Transmembrane beta strand</keyword>
<reference evidence="20 21" key="1">
    <citation type="journal article" date="2009" name="Stand. Genomic Sci.">
        <title>Complete genome sequence of Kangiella koreensis type strain (SW-125).</title>
        <authorList>
            <person name="Han C."/>
            <person name="Sikorski J."/>
            <person name="Lapidus A."/>
            <person name="Nolan M."/>
            <person name="Glavina Del Rio T."/>
            <person name="Tice H."/>
            <person name="Cheng J.F."/>
            <person name="Lucas S."/>
            <person name="Chen F."/>
            <person name="Copeland A."/>
            <person name="Ivanova N."/>
            <person name="Mavromatis K."/>
            <person name="Ovchinnikova G."/>
            <person name="Pati A."/>
            <person name="Bruce D."/>
            <person name="Goodwin L."/>
            <person name="Pitluck S."/>
            <person name="Chen A."/>
            <person name="Palaniappan K."/>
            <person name="Land M."/>
            <person name="Hauser L."/>
            <person name="Chang Y.J."/>
            <person name="Jeffries C.D."/>
            <person name="Chain P."/>
            <person name="Saunders E."/>
            <person name="Brettin T."/>
            <person name="Goker M."/>
            <person name="Tindall B.J."/>
            <person name="Bristow J."/>
            <person name="Eisen J.A."/>
            <person name="Markowitz V."/>
            <person name="Hugenholtz P."/>
            <person name="Kyrpides N.C."/>
            <person name="Klenk H.P."/>
            <person name="Detter J.C."/>
        </authorList>
    </citation>
    <scope>NUCLEOTIDE SEQUENCE [LARGE SCALE GENOMIC DNA]</scope>
    <source>
        <strain evidence="21">DSM 16069 / KCTC 12182 / SW-125</strain>
    </source>
</reference>
<feature type="domain" description="Soluble ligand binding" evidence="18">
    <location>
        <begin position="580"/>
        <end position="616"/>
    </location>
</feature>
<dbReference type="GO" id="GO:0006811">
    <property type="term" value="P:monoatomic ion transport"/>
    <property type="evidence" value="ECO:0007669"/>
    <property type="project" value="UniProtKB-KW"/>
</dbReference>
<feature type="chain" id="PRO_5002981380" evidence="16">
    <location>
        <begin position="26"/>
        <end position="911"/>
    </location>
</feature>
<evidence type="ECO:0000256" key="4">
    <source>
        <dbReference type="ARBA" id="ARBA00022452"/>
    </source>
</evidence>
<dbReference type="Pfam" id="PF22461">
    <property type="entry name" value="SLBB_2"/>
    <property type="match status" value="2"/>
</dbReference>
<dbReference type="Pfam" id="PF02563">
    <property type="entry name" value="Poly_export"/>
    <property type="match status" value="1"/>
</dbReference>
<dbReference type="eggNOG" id="COG1596">
    <property type="taxonomic scope" value="Bacteria"/>
</dbReference>
<feature type="domain" description="Soluble ligand binding" evidence="18">
    <location>
        <begin position="674"/>
        <end position="709"/>
    </location>
</feature>
<keyword evidence="12" id="KW-0564">Palmitate</keyword>
<dbReference type="PANTHER" id="PTHR33619:SF3">
    <property type="entry name" value="POLYSACCHARIDE EXPORT PROTEIN GFCE-RELATED"/>
    <property type="match status" value="1"/>
</dbReference>
<dbReference type="STRING" id="523791.Kkor_0915"/>
<organism evidence="20 21">
    <name type="scientific">Kangiella koreensis (strain DSM 16069 / JCM 12317 / KCTC 12182 / SW-125)</name>
    <dbReference type="NCBI Taxonomy" id="523791"/>
    <lineage>
        <taxon>Bacteria</taxon>
        <taxon>Pseudomonadati</taxon>
        <taxon>Pseudomonadota</taxon>
        <taxon>Gammaproteobacteria</taxon>
        <taxon>Kangiellales</taxon>
        <taxon>Kangiellaceae</taxon>
        <taxon>Kangiella</taxon>
    </lineage>
</organism>
<keyword evidence="11" id="KW-0472">Membrane</keyword>
<evidence type="ECO:0000256" key="1">
    <source>
        <dbReference type="ARBA" id="ARBA00004571"/>
    </source>
</evidence>
<feature type="domain" description="Polysaccharide export protein N-terminal" evidence="17">
    <location>
        <begin position="132"/>
        <end position="200"/>
    </location>
</feature>
<evidence type="ECO:0000259" key="17">
    <source>
        <dbReference type="Pfam" id="PF02563"/>
    </source>
</evidence>
<evidence type="ECO:0000256" key="2">
    <source>
        <dbReference type="ARBA" id="ARBA00009450"/>
    </source>
</evidence>
<keyword evidence="8" id="KW-0625">Polysaccharide transport</keyword>
<evidence type="ECO:0000256" key="6">
    <source>
        <dbReference type="ARBA" id="ARBA00022692"/>
    </source>
</evidence>
<sequence>MNKLLGISFRLVLCLGALLTQVSIAAQDLSQAKQLCENASAQQREMARAAGYDVDALCASLKSQSSQDSKTTSSASSILPRELDNFPIGAEQHHLEDEIESNKPRIEQKLEPFGYDIFAGLPTTYTPVTDLPVPSNYVVGPGDVIQVQLYGKENNSYELVVSRNGSIQFPQLGPINVAGLSYTELKESLTQQINEQFIGVKSNISLGELRSIQVFVLGESYKPGAYTVSSLSTVMNALYVSGGIKEVGSLRNIQLKRNGQLISSIDLYDFLLKGDIRADRRLQSGDVIFIPSVNKTASIAGEVVRPAIYEIKNEKSISELVDLAGGFLPSAYTQDVRIERIDNENQKTALDIDLTTKAGRLTTLKAGDFLKVYPVAEKNENIVELSGHVERPGTLAWKKGLRLADVISNAKQLKLNANIDAVIIAREVTPLGELKVHHASLRAAWKNYDSFDNILLEPRDRIIILANSITEKEVDIYKKESREKKYLDAVESQKFDVSRLNAGRSLTYETGVPSNNIEPLDNEVGSEYLTKDKALLNGEKQLKPEIEEYELLELEIRNQEVEKLVKELKSQSTYENPARVVRVDGAVKFPGEYPLTETMSSADLINIAGGLSESAYIVEAEITRQEIIGNETAKITHLPVELQSEFLGNRSSTLKAKDQLSVKITPEYRNETFVEVQGEVRFPGRYKVARGETLTQLIERVGGFSDFAHIKATVFSRKELREHEQKQLDQLQDKLRQSIATIELEQSNIGKTADVSSAKSLIDILDTTEATGRLVINLDGILAGKIEDVVLKDGDMLIVPSYRQEVTVVGEVQVATSHLYNPNFDFEDYIDRSGGEKDTANSDAIYIVKADGSVILPNRSSWLTHSDAKIESGDTIVVPLDTTRVDSLELWSRVSQIVYQLALGAAAVNSF</sequence>
<dbReference type="InterPro" id="IPR049712">
    <property type="entry name" value="Poly_export"/>
</dbReference>
<evidence type="ECO:0000256" key="8">
    <source>
        <dbReference type="ARBA" id="ARBA00023047"/>
    </source>
</evidence>
<keyword evidence="7 16" id="KW-0732">Signal</keyword>
<dbReference type="Proteomes" id="UP000001231">
    <property type="component" value="Chromosome"/>
</dbReference>
<dbReference type="HOGENOM" id="CLU_011447_0_1_6"/>
<comment type="similarity">
    <text evidence="2">Belongs to the BexD/CtrA/VexA family.</text>
</comment>
<keyword evidence="5" id="KW-0762">Sugar transport</keyword>
<keyword evidence="6" id="KW-0812">Transmembrane</keyword>
<keyword evidence="14" id="KW-0449">Lipoprotein</keyword>
<dbReference type="PANTHER" id="PTHR33619">
    <property type="entry name" value="POLYSACCHARIDE EXPORT PROTEIN GFCE-RELATED"/>
    <property type="match status" value="1"/>
</dbReference>
<evidence type="ECO:0000256" key="7">
    <source>
        <dbReference type="ARBA" id="ARBA00022729"/>
    </source>
</evidence>
<dbReference type="EMBL" id="CP001707">
    <property type="protein sequence ID" value="ACV26335.1"/>
    <property type="molecule type" value="Genomic_DNA"/>
</dbReference>
<accession>C7RAP3</accession>
<evidence type="ECO:0000256" key="13">
    <source>
        <dbReference type="ARBA" id="ARBA00023237"/>
    </source>
</evidence>
<protein>
    <submittedName>
        <fullName evidence="20">Polysaccharide export protein</fullName>
    </submittedName>
</protein>
<evidence type="ECO:0000256" key="14">
    <source>
        <dbReference type="ARBA" id="ARBA00023288"/>
    </source>
</evidence>
<dbReference type="InterPro" id="IPR003715">
    <property type="entry name" value="Poly_export_N"/>
</dbReference>
<dbReference type="AlphaFoldDB" id="C7RAP3"/>
<dbReference type="Pfam" id="PF10531">
    <property type="entry name" value="SLBB"/>
    <property type="match status" value="3"/>
</dbReference>
<evidence type="ECO:0000259" key="18">
    <source>
        <dbReference type="Pfam" id="PF10531"/>
    </source>
</evidence>
<keyword evidence="10" id="KW-0626">Porin</keyword>
<evidence type="ECO:0000256" key="9">
    <source>
        <dbReference type="ARBA" id="ARBA00023065"/>
    </source>
</evidence>
<dbReference type="GO" id="GO:0046930">
    <property type="term" value="C:pore complex"/>
    <property type="evidence" value="ECO:0007669"/>
    <property type="project" value="UniProtKB-KW"/>
</dbReference>
<dbReference type="GO" id="GO:0009279">
    <property type="term" value="C:cell outer membrane"/>
    <property type="evidence" value="ECO:0007669"/>
    <property type="project" value="UniProtKB-SubCell"/>
</dbReference>
<dbReference type="Gene3D" id="3.30.1950.10">
    <property type="entry name" value="wza like domain"/>
    <property type="match status" value="1"/>
</dbReference>
<dbReference type="GO" id="GO:0015288">
    <property type="term" value="F:porin activity"/>
    <property type="evidence" value="ECO:0007669"/>
    <property type="project" value="UniProtKB-KW"/>
</dbReference>
<proteinExistence type="inferred from homology"/>
<evidence type="ECO:0000256" key="3">
    <source>
        <dbReference type="ARBA" id="ARBA00022448"/>
    </source>
</evidence>
<evidence type="ECO:0000256" key="15">
    <source>
        <dbReference type="SAM" id="Coils"/>
    </source>
</evidence>
<keyword evidence="21" id="KW-1185">Reference proteome</keyword>
<evidence type="ECO:0000256" key="10">
    <source>
        <dbReference type="ARBA" id="ARBA00023114"/>
    </source>
</evidence>
<dbReference type="InterPro" id="IPR054765">
    <property type="entry name" value="SLBB_dom"/>
</dbReference>
<keyword evidence="9" id="KW-0406">Ion transport</keyword>
<keyword evidence="3" id="KW-0813">Transport</keyword>
<dbReference type="Gene3D" id="3.10.560.10">
    <property type="entry name" value="Outer membrane lipoprotein wza domain like"/>
    <property type="match status" value="6"/>
</dbReference>
<feature type="coiled-coil region" evidence="15">
    <location>
        <begin position="721"/>
        <end position="748"/>
    </location>
</feature>
<gene>
    <name evidence="20" type="ordered locus">Kkor_0915</name>
</gene>
<evidence type="ECO:0000313" key="21">
    <source>
        <dbReference type="Proteomes" id="UP000001231"/>
    </source>
</evidence>
<evidence type="ECO:0000256" key="5">
    <source>
        <dbReference type="ARBA" id="ARBA00022597"/>
    </source>
</evidence>
<feature type="domain" description="Soluble ligand binding" evidence="18">
    <location>
        <begin position="298"/>
        <end position="343"/>
    </location>
</feature>
<dbReference type="OrthoDB" id="9808948at2"/>
<dbReference type="KEGG" id="kko:Kkor_0915"/>
<evidence type="ECO:0000259" key="19">
    <source>
        <dbReference type="Pfam" id="PF22461"/>
    </source>
</evidence>
<evidence type="ECO:0000313" key="20">
    <source>
        <dbReference type="EMBL" id="ACV26335.1"/>
    </source>
</evidence>
<dbReference type="RefSeq" id="WP_012800849.1">
    <property type="nucleotide sequence ID" value="NC_013166.1"/>
</dbReference>
<evidence type="ECO:0000256" key="11">
    <source>
        <dbReference type="ARBA" id="ARBA00023136"/>
    </source>
</evidence>
<name>C7RAP3_KANKD</name>
<keyword evidence="15" id="KW-0175">Coiled coil</keyword>
<evidence type="ECO:0000256" key="16">
    <source>
        <dbReference type="SAM" id="SignalP"/>
    </source>
</evidence>
<feature type="domain" description="SLBB" evidence="19">
    <location>
        <begin position="383"/>
        <end position="464"/>
    </location>
</feature>